<feature type="transmembrane region" description="Helical" evidence="1">
    <location>
        <begin position="23"/>
        <end position="45"/>
    </location>
</feature>
<feature type="transmembrane region" description="Helical" evidence="1">
    <location>
        <begin position="124"/>
        <end position="150"/>
    </location>
</feature>
<organism evidence="2 3">
    <name type="scientific">Haloplanus litoreus</name>
    <dbReference type="NCBI Taxonomy" id="767515"/>
    <lineage>
        <taxon>Archaea</taxon>
        <taxon>Methanobacteriati</taxon>
        <taxon>Methanobacteriota</taxon>
        <taxon>Stenosarchaea group</taxon>
        <taxon>Halobacteria</taxon>
        <taxon>Halobacteriales</taxon>
        <taxon>Haloferacaceae</taxon>
        <taxon>Haloplanus</taxon>
    </lineage>
</organism>
<evidence type="ECO:0008006" key="4">
    <source>
        <dbReference type="Google" id="ProtNLM"/>
    </source>
</evidence>
<gene>
    <name evidence="2" type="ORF">ACFQKE_09410</name>
</gene>
<dbReference type="AlphaFoldDB" id="A0ABD5ZYN9"/>
<evidence type="ECO:0000256" key="1">
    <source>
        <dbReference type="SAM" id="Phobius"/>
    </source>
</evidence>
<reference evidence="2 3" key="1">
    <citation type="journal article" date="2019" name="Int. J. Syst. Evol. Microbiol.">
        <title>The Global Catalogue of Microorganisms (GCM) 10K type strain sequencing project: providing services to taxonomists for standard genome sequencing and annotation.</title>
        <authorList>
            <consortium name="The Broad Institute Genomics Platform"/>
            <consortium name="The Broad Institute Genome Sequencing Center for Infectious Disease"/>
            <person name="Wu L."/>
            <person name="Ma J."/>
        </authorList>
    </citation>
    <scope>NUCLEOTIDE SEQUENCE [LARGE SCALE GENOMIC DNA]</scope>
    <source>
        <strain evidence="2 3">GX21</strain>
    </source>
</reference>
<dbReference type="Proteomes" id="UP001596434">
    <property type="component" value="Unassembled WGS sequence"/>
</dbReference>
<comment type="caution">
    <text evidence="2">The sequence shown here is derived from an EMBL/GenBank/DDBJ whole genome shotgun (WGS) entry which is preliminary data.</text>
</comment>
<protein>
    <recommendedName>
        <fullName evidence="4">Methylamine utilization protein MauE</fullName>
    </recommendedName>
</protein>
<sequence>MRDRLRRVVAGVHAALRRTDGQAAFLLGTVGYPFLYLGSLGHLALGGRGYAVRAVADPVSRALEPTRAFSFEPVASVVIEPLILLVSPLDIGLAVSFGVLLGCNLAIGVVAWRSPAACGIEGSAGVFAGLPALLTGATCCGPAVLLVLGVGATGPLLTALGYATPVTGLALVGSLLVVAGRRPHD</sequence>
<dbReference type="EMBL" id="JBHTAT010000001">
    <property type="protein sequence ID" value="MFC7255504.1"/>
    <property type="molecule type" value="Genomic_DNA"/>
</dbReference>
<feature type="transmembrane region" description="Helical" evidence="1">
    <location>
        <begin position="156"/>
        <end position="179"/>
    </location>
</feature>
<feature type="transmembrane region" description="Helical" evidence="1">
    <location>
        <begin position="91"/>
        <end position="112"/>
    </location>
</feature>
<name>A0ABD5ZYN9_9EURY</name>
<evidence type="ECO:0000313" key="2">
    <source>
        <dbReference type="EMBL" id="MFC7255504.1"/>
    </source>
</evidence>
<keyword evidence="3" id="KW-1185">Reference proteome</keyword>
<accession>A0ABD5ZYN9</accession>
<dbReference type="GeneID" id="96953866"/>
<dbReference type="RefSeq" id="WP_379703733.1">
    <property type="nucleotide sequence ID" value="NZ_JBHTAT010000001.1"/>
</dbReference>
<proteinExistence type="predicted"/>
<keyword evidence="1" id="KW-1133">Transmembrane helix</keyword>
<evidence type="ECO:0000313" key="3">
    <source>
        <dbReference type="Proteomes" id="UP001596434"/>
    </source>
</evidence>
<keyword evidence="1" id="KW-0812">Transmembrane</keyword>
<keyword evidence="1" id="KW-0472">Membrane</keyword>